<protein>
    <recommendedName>
        <fullName evidence="3">Reverse transcriptase zinc-binding domain-containing protein</fullName>
    </recommendedName>
</protein>
<sequence length="347" mass="39830">VICLKYFPDGDVNAISLLLHGTGKWGFEGLDGEALRFLGASFLEILARDLWLSSQEGWNGDRFHNTHRLYLTNFTYSLLLLKDGGIGHEIIPTNVKISSIKRDDSCRCPRCKVEDETVLFTLRDCPRVREVLVAGGLDNKLLVKQFNSCIDWLEDSMRTLDKKSLEDLFIMLYNIWNSHSNFVFRGKEEEARTVWDRACQLCNVFHIHNLSSQPILPHITRVRKWEKSLKGFFKINVNASVNNFKMGLGIIIIDLDSFVLKGRGIFKQRAVNLEWAKLDALFEGISLARCLNLNKVAQSMLDSFSVVDIRWIDKCSNRVANFLCNWSLKNFCNLGFDMNYPGEIHNL</sequence>
<dbReference type="Proteomes" id="UP000593578">
    <property type="component" value="Unassembled WGS sequence"/>
</dbReference>
<proteinExistence type="predicted"/>
<organism evidence="1 2">
    <name type="scientific">Gossypium raimondii</name>
    <name type="common">Peruvian cotton</name>
    <name type="synonym">Gossypium klotzschianum subsp. raimondii</name>
    <dbReference type="NCBI Taxonomy" id="29730"/>
    <lineage>
        <taxon>Eukaryota</taxon>
        <taxon>Viridiplantae</taxon>
        <taxon>Streptophyta</taxon>
        <taxon>Embryophyta</taxon>
        <taxon>Tracheophyta</taxon>
        <taxon>Spermatophyta</taxon>
        <taxon>Magnoliopsida</taxon>
        <taxon>eudicotyledons</taxon>
        <taxon>Gunneridae</taxon>
        <taxon>Pentapetalae</taxon>
        <taxon>rosids</taxon>
        <taxon>malvids</taxon>
        <taxon>Malvales</taxon>
        <taxon>Malvaceae</taxon>
        <taxon>Malvoideae</taxon>
        <taxon>Gossypium</taxon>
    </lineage>
</organism>
<name>A0A7J8QF61_GOSRA</name>
<dbReference type="EMBL" id="JABEZZ010000011">
    <property type="protein sequence ID" value="MBA0599923.1"/>
    <property type="molecule type" value="Genomic_DNA"/>
</dbReference>
<feature type="non-terminal residue" evidence="1">
    <location>
        <position position="347"/>
    </location>
</feature>
<gene>
    <name evidence="1" type="ORF">Gorai_006123</name>
</gene>
<feature type="non-terminal residue" evidence="1">
    <location>
        <position position="1"/>
    </location>
</feature>
<evidence type="ECO:0000313" key="1">
    <source>
        <dbReference type="EMBL" id="MBA0599923.1"/>
    </source>
</evidence>
<evidence type="ECO:0008006" key="3">
    <source>
        <dbReference type="Google" id="ProtNLM"/>
    </source>
</evidence>
<dbReference type="AlphaFoldDB" id="A0A7J8QF61"/>
<comment type="caution">
    <text evidence="1">The sequence shown here is derived from an EMBL/GenBank/DDBJ whole genome shotgun (WGS) entry which is preliminary data.</text>
</comment>
<accession>A0A7J8QF61</accession>
<evidence type="ECO:0000313" key="2">
    <source>
        <dbReference type="Proteomes" id="UP000593578"/>
    </source>
</evidence>
<reference evidence="1 2" key="1">
    <citation type="journal article" date="2019" name="Genome Biol. Evol.">
        <title>Insights into the evolution of the New World diploid cottons (Gossypium, subgenus Houzingenia) based on genome sequencing.</title>
        <authorList>
            <person name="Grover C.E."/>
            <person name="Arick M.A. 2nd"/>
            <person name="Thrash A."/>
            <person name="Conover J.L."/>
            <person name="Sanders W.S."/>
            <person name="Peterson D.G."/>
            <person name="Frelichowski J.E."/>
            <person name="Scheffler J.A."/>
            <person name="Scheffler B.E."/>
            <person name="Wendel J.F."/>
        </authorList>
    </citation>
    <scope>NUCLEOTIDE SEQUENCE [LARGE SCALE GENOMIC DNA]</scope>
    <source>
        <strain evidence="1">8</strain>
        <tissue evidence="1">Leaf</tissue>
    </source>
</reference>